<reference evidence="1 2" key="2">
    <citation type="submission" date="2018-11" db="EMBL/GenBank/DDBJ databases">
        <authorList>
            <consortium name="Pathogen Informatics"/>
        </authorList>
    </citation>
    <scope>NUCLEOTIDE SEQUENCE [LARGE SCALE GENOMIC DNA]</scope>
    <source>
        <strain evidence="1 2">Costa Rica</strain>
    </source>
</reference>
<reference evidence="3" key="1">
    <citation type="submission" date="2017-02" db="UniProtKB">
        <authorList>
            <consortium name="WormBaseParasite"/>
        </authorList>
    </citation>
    <scope>IDENTIFICATION</scope>
</reference>
<dbReference type="AlphaFoldDB" id="A0A0R3PPX8"/>
<gene>
    <name evidence="1" type="ORF">ACOC_LOCUS7320</name>
</gene>
<evidence type="ECO:0000313" key="2">
    <source>
        <dbReference type="Proteomes" id="UP000267027"/>
    </source>
</evidence>
<dbReference type="Proteomes" id="UP000267027">
    <property type="component" value="Unassembled WGS sequence"/>
</dbReference>
<evidence type="ECO:0000313" key="1">
    <source>
        <dbReference type="EMBL" id="VDM58905.1"/>
    </source>
</evidence>
<organism evidence="3">
    <name type="scientific">Angiostrongylus costaricensis</name>
    <name type="common">Nematode worm</name>
    <dbReference type="NCBI Taxonomy" id="334426"/>
    <lineage>
        <taxon>Eukaryota</taxon>
        <taxon>Metazoa</taxon>
        <taxon>Ecdysozoa</taxon>
        <taxon>Nematoda</taxon>
        <taxon>Chromadorea</taxon>
        <taxon>Rhabditida</taxon>
        <taxon>Rhabditina</taxon>
        <taxon>Rhabditomorpha</taxon>
        <taxon>Strongyloidea</taxon>
        <taxon>Metastrongylidae</taxon>
        <taxon>Angiostrongylus</taxon>
    </lineage>
</organism>
<dbReference type="WBParaSite" id="ACOC_0000731901-mRNA-1">
    <property type="protein sequence ID" value="ACOC_0000731901-mRNA-1"/>
    <property type="gene ID" value="ACOC_0000731901"/>
</dbReference>
<keyword evidence="2" id="KW-1185">Reference proteome</keyword>
<accession>A0A0R3PPX8</accession>
<proteinExistence type="predicted"/>
<evidence type="ECO:0000313" key="3">
    <source>
        <dbReference type="WBParaSite" id="ACOC_0000731901-mRNA-1"/>
    </source>
</evidence>
<sequence length="41" mass="4432">MFLGTISDHGALGSASRLPLIIVTLLARRPARKFVSANHPF</sequence>
<dbReference type="EMBL" id="UYYA01004026">
    <property type="protein sequence ID" value="VDM58905.1"/>
    <property type="molecule type" value="Genomic_DNA"/>
</dbReference>
<name>A0A0R3PPX8_ANGCS</name>
<protein>
    <submittedName>
        <fullName evidence="3">Transcriptional regulator</fullName>
    </submittedName>
</protein>